<name>A0A2S2QY74_9HEMI</name>
<evidence type="ECO:0000256" key="3">
    <source>
        <dbReference type="ARBA" id="ARBA00022980"/>
    </source>
</evidence>
<reference evidence="9" key="1">
    <citation type="submission" date="2018-04" db="EMBL/GenBank/DDBJ databases">
        <title>Transcriptome assembly of Sipha flava.</title>
        <authorList>
            <person name="Scully E.D."/>
            <person name="Geib S.M."/>
            <person name="Palmer N.A."/>
            <person name="Koch K."/>
            <person name="Bradshaw J."/>
            <person name="Heng-Moss T."/>
            <person name="Sarath G."/>
        </authorList>
    </citation>
    <scope>NUCLEOTIDE SEQUENCE</scope>
</reference>
<dbReference type="EMBL" id="GGMS01013472">
    <property type="protein sequence ID" value="MBY82675.1"/>
    <property type="molecule type" value="Transcribed_RNA"/>
</dbReference>
<dbReference type="SUPFAM" id="SSF54189">
    <property type="entry name" value="Ribosomal proteins S24e, L23 and L15e"/>
    <property type="match status" value="1"/>
</dbReference>
<dbReference type="PANTHER" id="PTHR12059:SF5">
    <property type="entry name" value="LARGE RIBOSOMAL SUBUNIT PROTEIN UL23M"/>
    <property type="match status" value="1"/>
</dbReference>
<accession>A0A2S2QY74</accession>
<dbReference type="InterPro" id="IPR013025">
    <property type="entry name" value="Ribosomal_uL23-like"/>
</dbReference>
<sequence length="154" mass="18407">MSSRWYPIYQRGNPQLRVFLPNFWMKLVRPEEKQPKNVVQFKVPTGMTNYDIQNYLEKIYKIKVIKVESNIENGKLRRAILQKYGPIVKDDDFRRAFVTLPRDQEFKFPEVCVTEEQKKRSSEDEKSSKMSGEMFKNYLKKQADRPGLPGWFSF</sequence>
<comment type="subcellular location">
    <subcellularLocation>
        <location evidence="1">Mitochondrion</location>
    </subcellularLocation>
</comment>
<dbReference type="Pfam" id="PF00276">
    <property type="entry name" value="Ribosomal_L23"/>
    <property type="match status" value="1"/>
</dbReference>
<evidence type="ECO:0000256" key="6">
    <source>
        <dbReference type="ARBA" id="ARBA00038782"/>
    </source>
</evidence>
<dbReference type="FunFam" id="3.30.70.330:FF:000284">
    <property type="entry name" value="39S ribosomal protein L23, mitochondrial"/>
    <property type="match status" value="1"/>
</dbReference>
<keyword evidence="5" id="KW-0687">Ribonucleoprotein</keyword>
<evidence type="ECO:0000256" key="2">
    <source>
        <dbReference type="ARBA" id="ARBA00006700"/>
    </source>
</evidence>
<dbReference type="InterPro" id="IPR012677">
    <property type="entry name" value="Nucleotide-bd_a/b_plait_sf"/>
</dbReference>
<keyword evidence="3 9" id="KW-0689">Ribosomal protein</keyword>
<dbReference type="GO" id="GO:0032543">
    <property type="term" value="P:mitochondrial translation"/>
    <property type="evidence" value="ECO:0007669"/>
    <property type="project" value="TreeGrafter"/>
</dbReference>
<dbReference type="PANTHER" id="PTHR12059">
    <property type="entry name" value="RIBOSOMAL PROTEIN L23-RELATED"/>
    <property type="match status" value="1"/>
</dbReference>
<evidence type="ECO:0000313" key="9">
    <source>
        <dbReference type="EMBL" id="MBY82675.1"/>
    </source>
</evidence>
<evidence type="ECO:0000256" key="7">
    <source>
        <dbReference type="ARBA" id="ARBA00039977"/>
    </source>
</evidence>
<comment type="similarity">
    <text evidence="2">Belongs to the universal ribosomal protein uL23 family.</text>
</comment>
<dbReference type="GO" id="GO:0005762">
    <property type="term" value="C:mitochondrial large ribosomal subunit"/>
    <property type="evidence" value="ECO:0007669"/>
    <property type="project" value="TreeGrafter"/>
</dbReference>
<dbReference type="OrthoDB" id="275582at2759"/>
<dbReference type="InterPro" id="IPR012678">
    <property type="entry name" value="Ribosomal_uL23/eL15/eS24_sf"/>
</dbReference>
<dbReference type="AlphaFoldDB" id="A0A2S2QY74"/>
<evidence type="ECO:0000256" key="5">
    <source>
        <dbReference type="ARBA" id="ARBA00023274"/>
    </source>
</evidence>
<dbReference type="Gene3D" id="3.30.70.330">
    <property type="match status" value="1"/>
</dbReference>
<proteinExistence type="inferred from homology"/>
<gene>
    <name evidence="9" type="primary">mRpL23</name>
    <name evidence="9" type="ORF">g.14579</name>
</gene>
<organism evidence="9">
    <name type="scientific">Sipha flava</name>
    <name type="common">yellow sugarcane aphid</name>
    <dbReference type="NCBI Taxonomy" id="143950"/>
    <lineage>
        <taxon>Eukaryota</taxon>
        <taxon>Metazoa</taxon>
        <taxon>Ecdysozoa</taxon>
        <taxon>Arthropoda</taxon>
        <taxon>Hexapoda</taxon>
        <taxon>Insecta</taxon>
        <taxon>Pterygota</taxon>
        <taxon>Neoptera</taxon>
        <taxon>Paraneoptera</taxon>
        <taxon>Hemiptera</taxon>
        <taxon>Sternorrhyncha</taxon>
        <taxon>Aphidomorpha</taxon>
        <taxon>Aphidoidea</taxon>
        <taxon>Aphididae</taxon>
        <taxon>Sipha</taxon>
    </lineage>
</organism>
<protein>
    <recommendedName>
        <fullName evidence="7">Large ribosomal subunit protein uL23m</fullName>
    </recommendedName>
    <alternativeName>
        <fullName evidence="8">39S ribosomal protein L23, mitochondrial</fullName>
    </alternativeName>
</protein>
<evidence type="ECO:0000256" key="8">
    <source>
        <dbReference type="ARBA" id="ARBA00041375"/>
    </source>
</evidence>
<dbReference type="GO" id="GO:0003735">
    <property type="term" value="F:structural constituent of ribosome"/>
    <property type="evidence" value="ECO:0007669"/>
    <property type="project" value="InterPro"/>
</dbReference>
<comment type="subunit">
    <text evidence="6">Component of the mitochondrial ribosome large subunit (39S) which comprises a 16S rRNA and about 50 distinct proteins.</text>
</comment>
<evidence type="ECO:0000256" key="1">
    <source>
        <dbReference type="ARBA" id="ARBA00004173"/>
    </source>
</evidence>
<keyword evidence="4" id="KW-0496">Mitochondrion</keyword>
<evidence type="ECO:0000256" key="4">
    <source>
        <dbReference type="ARBA" id="ARBA00023128"/>
    </source>
</evidence>